<dbReference type="Gene3D" id="3.30.70.1440">
    <property type="entry name" value="Multidrug efflux transporter AcrB pore domain"/>
    <property type="match status" value="1"/>
</dbReference>
<protein>
    <recommendedName>
        <fullName evidence="9">Efflux pump membrane transporter</fullName>
    </recommendedName>
</protein>
<evidence type="ECO:0000256" key="6">
    <source>
        <dbReference type="ARBA" id="ARBA00022692"/>
    </source>
</evidence>
<dbReference type="FunFam" id="3.30.70.1430:FF:000002">
    <property type="entry name" value="Efflux pump membrane transporter"/>
    <property type="match status" value="1"/>
</dbReference>
<evidence type="ECO:0000256" key="3">
    <source>
        <dbReference type="ARBA" id="ARBA00022448"/>
    </source>
</evidence>
<organism evidence="10 11">
    <name type="scientific">Stella humosa</name>
    <dbReference type="NCBI Taxonomy" id="94"/>
    <lineage>
        <taxon>Bacteria</taxon>
        <taxon>Pseudomonadati</taxon>
        <taxon>Pseudomonadota</taxon>
        <taxon>Alphaproteobacteria</taxon>
        <taxon>Rhodospirillales</taxon>
        <taxon>Stellaceae</taxon>
        <taxon>Stella</taxon>
    </lineage>
</organism>
<dbReference type="OrthoDB" id="9806532at2"/>
<keyword evidence="6 9" id="KW-0812">Transmembrane</keyword>
<feature type="transmembrane region" description="Helical" evidence="9">
    <location>
        <begin position="437"/>
        <end position="458"/>
    </location>
</feature>
<dbReference type="NCBIfam" id="TIGR00915">
    <property type="entry name" value="2A0602"/>
    <property type="match status" value="1"/>
</dbReference>
<feature type="transmembrane region" description="Helical" evidence="9">
    <location>
        <begin position="897"/>
        <end position="917"/>
    </location>
</feature>
<dbReference type="EMBL" id="RJKX01000020">
    <property type="protein sequence ID" value="ROP80841.1"/>
    <property type="molecule type" value="Genomic_DNA"/>
</dbReference>
<comment type="caution">
    <text evidence="9">Lacks conserved residue(s) required for the propagation of feature annotation.</text>
</comment>
<dbReference type="PANTHER" id="PTHR32063">
    <property type="match status" value="1"/>
</dbReference>
<dbReference type="FunFam" id="3.30.2090.10:FF:000001">
    <property type="entry name" value="Efflux pump membrane transporter"/>
    <property type="match status" value="1"/>
</dbReference>
<dbReference type="Gene3D" id="3.30.70.1430">
    <property type="entry name" value="Multidrug efflux transporter AcrB pore domain"/>
    <property type="match status" value="2"/>
</dbReference>
<feature type="transmembrane region" description="Helical" evidence="9">
    <location>
        <begin position="366"/>
        <end position="388"/>
    </location>
</feature>
<sequence>MARFFIDRPVFAWVIAITMMLAGALAIITLPVAQYPNIAAPQISIAVTYPGASARTVQDTVVQVIEQRMNGIDGLQYMASSSSSDGSVELTLTFQQGTNADVAQVQVQNKLQLATPLLPQEVQQQGIRVTKATRNFLLIVGFVSKDGSLKNYDIANFLASTVQDPISRTAGVGDFQLFGSQYAMRIWLDPSRLNNYSLTALDVLTAIRAQNVQVSSGQLGGAPSTPGQQLNATIIGSTRLQTAEQFDAIVLRVNPDGSQVRLRDVARSELGAESYSFDTRYTGNPAAGLAIKLATGANALDTVKNVQKTIEDLRPFFPPGIEVIYPIDQTPFIKLSIEEVLKTLAEAIVLVFLVMYLFLQNFRATLIPTIAVPVVLLGTFAVLSAFGYSINTLTMFAVVLAIGLLVDDAIVVVENVERVMSEEGLSPREATRKSMGQIQGALVGIAMVLSAVFVPMAFFGGSTGVIYRQFSITIISAMVLSVAVAMILTPALCATMLKPVQKGHHHAKRGFFGWFNRSFDRGNRGYQASVGYIMRRTVRFFLVYALLVAGVVVLYGRVPSSFLPAEDIGQMFVQVQTPPGATMERTQAVVDEVVNYLNNDEKAVVEGTFSVVGFSFAGRGQNGAIIFARLRDWSLRPTPDLRVQALAQRTMARMSQVKDAIIFAIAPPPVPELGNATGFDFQLQDRAGLGYEQMLAARNQLLGAARQRPELVGVRPNGIEDAPQFQLVIDRERVAALGLSIADVNNTMSAVWGSAYVNDFIDRGRVKRVYLQGDAPARMMPDDLNKWYVRNANGQMVPFSAFGSAQWTSGPQKLERYNGVPSFNIQGNAAPGRSSGEAMAVMEELARQLPAGIGFEWTNLSFEEKASGAQAPALFAISLIVVFLSLAALYESWSVPFAVMLGVPLGILGAVGAAVLFKLSNDVYFQVGLLTTIGLSAKNAILIVEFAKEAYDRGVPAAEAALQAAGQRLRPILMTSLAFILGVTPLAISNGAGSGAQNAIGIGVIGGMLTATFIAIFLVPMFFVAMMKLFRVKPAIHRNPPEKAPELAFSGD</sequence>
<feature type="transmembrane region" description="Helical" evidence="9">
    <location>
        <begin position="972"/>
        <end position="993"/>
    </location>
</feature>
<feature type="transmembrane region" description="Helical" evidence="9">
    <location>
        <begin position="540"/>
        <end position="558"/>
    </location>
</feature>
<keyword evidence="3 9" id="KW-0813">Transport</keyword>
<dbReference type="InterPro" id="IPR027463">
    <property type="entry name" value="AcrB_DN_DC_subdom"/>
</dbReference>
<dbReference type="InterPro" id="IPR004764">
    <property type="entry name" value="MdtF-like"/>
</dbReference>
<keyword evidence="4" id="KW-1003">Cell membrane</keyword>
<feature type="transmembrane region" description="Helical" evidence="9">
    <location>
        <begin position="470"/>
        <end position="497"/>
    </location>
</feature>
<comment type="caution">
    <text evidence="10">The sequence shown here is derived from an EMBL/GenBank/DDBJ whole genome shotgun (WGS) entry which is preliminary data.</text>
</comment>
<dbReference type="PRINTS" id="PR00702">
    <property type="entry name" value="ACRIFLAVINRP"/>
</dbReference>
<keyword evidence="5 9" id="KW-0997">Cell inner membrane</keyword>
<accession>A0A3N1KJ35</accession>
<evidence type="ECO:0000313" key="11">
    <source>
        <dbReference type="Proteomes" id="UP000278222"/>
    </source>
</evidence>
<evidence type="ECO:0000256" key="2">
    <source>
        <dbReference type="ARBA" id="ARBA00010942"/>
    </source>
</evidence>
<evidence type="ECO:0000256" key="8">
    <source>
        <dbReference type="ARBA" id="ARBA00023136"/>
    </source>
</evidence>
<dbReference type="Pfam" id="PF00873">
    <property type="entry name" value="ACR_tran"/>
    <property type="match status" value="1"/>
</dbReference>
<dbReference type="SUPFAM" id="SSF82714">
    <property type="entry name" value="Multidrug efflux transporter AcrB TolC docking domain, DN and DC subdomains"/>
    <property type="match status" value="2"/>
</dbReference>
<evidence type="ECO:0000256" key="9">
    <source>
        <dbReference type="RuleBase" id="RU364070"/>
    </source>
</evidence>
<feature type="transmembrane region" description="Helical" evidence="9">
    <location>
        <begin position="394"/>
        <end position="416"/>
    </location>
</feature>
<keyword evidence="11" id="KW-1185">Reference proteome</keyword>
<dbReference type="AlphaFoldDB" id="A0A3N1KJ35"/>
<dbReference type="Gene3D" id="3.30.70.1320">
    <property type="entry name" value="Multidrug efflux transporter AcrB pore domain like"/>
    <property type="match status" value="1"/>
</dbReference>
<dbReference type="GO" id="GO:0015562">
    <property type="term" value="F:efflux transmembrane transporter activity"/>
    <property type="evidence" value="ECO:0007669"/>
    <property type="project" value="InterPro"/>
</dbReference>
<evidence type="ECO:0000256" key="1">
    <source>
        <dbReference type="ARBA" id="ARBA00004429"/>
    </source>
</evidence>
<comment type="similarity">
    <text evidence="2 9">Belongs to the resistance-nodulation-cell division (RND) (TC 2.A.6) family.</text>
</comment>
<comment type="subcellular location">
    <subcellularLocation>
        <location evidence="1 9">Cell inner membrane</location>
        <topology evidence="1 9">Multi-pass membrane protein</topology>
    </subcellularLocation>
</comment>
<dbReference type="InterPro" id="IPR001036">
    <property type="entry name" value="Acrflvin-R"/>
</dbReference>
<evidence type="ECO:0000256" key="7">
    <source>
        <dbReference type="ARBA" id="ARBA00022989"/>
    </source>
</evidence>
<dbReference type="FunFam" id="3.30.2090.10:FF:000002">
    <property type="entry name" value="Efflux pump membrane transporter"/>
    <property type="match status" value="1"/>
</dbReference>
<dbReference type="SUPFAM" id="SSF82693">
    <property type="entry name" value="Multidrug efflux transporter AcrB pore domain, PN1, PN2, PC1 and PC2 subdomains"/>
    <property type="match status" value="3"/>
</dbReference>
<dbReference type="GO" id="GO:0042910">
    <property type="term" value="F:xenobiotic transmembrane transporter activity"/>
    <property type="evidence" value="ECO:0007669"/>
    <property type="project" value="TreeGrafter"/>
</dbReference>
<dbReference type="Proteomes" id="UP000278222">
    <property type="component" value="Unassembled WGS sequence"/>
</dbReference>
<dbReference type="SUPFAM" id="SSF82866">
    <property type="entry name" value="Multidrug efflux transporter AcrB transmembrane domain"/>
    <property type="match status" value="2"/>
</dbReference>
<dbReference type="GO" id="GO:0005886">
    <property type="term" value="C:plasma membrane"/>
    <property type="evidence" value="ECO:0007669"/>
    <property type="project" value="UniProtKB-SubCell"/>
</dbReference>
<evidence type="ECO:0000313" key="10">
    <source>
        <dbReference type="EMBL" id="ROP80841.1"/>
    </source>
</evidence>
<dbReference type="Gene3D" id="3.30.2090.10">
    <property type="entry name" value="Multidrug efflux transporter AcrB TolC docking domain, DN and DC subdomains"/>
    <property type="match status" value="2"/>
</dbReference>
<feature type="transmembrane region" description="Helical" evidence="9">
    <location>
        <begin position="999"/>
        <end position="1024"/>
    </location>
</feature>
<feature type="transmembrane region" description="Helical" evidence="9">
    <location>
        <begin position="871"/>
        <end position="890"/>
    </location>
</feature>
<evidence type="ECO:0000256" key="5">
    <source>
        <dbReference type="ARBA" id="ARBA00022519"/>
    </source>
</evidence>
<proteinExistence type="inferred from homology"/>
<keyword evidence="8 9" id="KW-0472">Membrane</keyword>
<reference evidence="10 11" key="1">
    <citation type="submission" date="2018-11" db="EMBL/GenBank/DDBJ databases">
        <title>Genomic Encyclopedia of Type Strains, Phase IV (KMG-IV): sequencing the most valuable type-strain genomes for metagenomic binning, comparative biology and taxonomic classification.</title>
        <authorList>
            <person name="Goeker M."/>
        </authorList>
    </citation>
    <scope>NUCLEOTIDE SEQUENCE [LARGE SCALE GENOMIC DNA]</scope>
    <source>
        <strain evidence="10 11">DSM 5900</strain>
    </source>
</reference>
<dbReference type="Gene3D" id="1.20.1640.10">
    <property type="entry name" value="Multidrug efflux transporter AcrB transmembrane domain"/>
    <property type="match status" value="2"/>
</dbReference>
<feature type="transmembrane region" description="Helical" evidence="9">
    <location>
        <begin position="340"/>
        <end position="359"/>
    </location>
</feature>
<dbReference type="FunFam" id="1.20.1640.10:FF:000001">
    <property type="entry name" value="Efflux pump membrane transporter"/>
    <property type="match status" value="1"/>
</dbReference>
<evidence type="ECO:0000256" key="4">
    <source>
        <dbReference type="ARBA" id="ARBA00022475"/>
    </source>
</evidence>
<gene>
    <name evidence="10" type="ORF">EDC65_5491</name>
</gene>
<keyword evidence="7 9" id="KW-1133">Transmembrane helix</keyword>
<dbReference type="NCBIfam" id="NF000282">
    <property type="entry name" value="RND_permease_1"/>
    <property type="match status" value="1"/>
</dbReference>
<dbReference type="RefSeq" id="WP_123695744.1">
    <property type="nucleotide sequence ID" value="NZ_AP019700.1"/>
</dbReference>
<name>A0A3N1KJ35_9PROT</name>
<dbReference type="GO" id="GO:0009636">
    <property type="term" value="P:response to toxic substance"/>
    <property type="evidence" value="ECO:0007669"/>
    <property type="project" value="UniProtKB-ARBA"/>
</dbReference>
<dbReference type="FunFam" id="3.30.70.1430:FF:000001">
    <property type="entry name" value="Efflux pump membrane transporter"/>
    <property type="match status" value="1"/>
</dbReference>
<dbReference type="PANTHER" id="PTHR32063:SF13">
    <property type="entry name" value="MULTIDRUG EFFLUX PUMP SUBUNIT ACRB-RELATED"/>
    <property type="match status" value="1"/>
</dbReference>